<comment type="caution">
    <text evidence="1">The sequence shown here is derived from an EMBL/GenBank/DDBJ whole genome shotgun (WGS) entry which is preliminary data.</text>
</comment>
<sequence>MPRRFDIHAAFVAAIQQNPKGYRCLRTEDFIRELAKVHWHFSRADANEWIKYYQPDFTDKTTDGTDNHYWILRNMGRIH</sequence>
<protein>
    <recommendedName>
        <fullName evidence="3">DNA polymerase V</fullName>
    </recommendedName>
</protein>
<dbReference type="RefSeq" id="WP_094312720.1">
    <property type="nucleotide sequence ID" value="NZ_NQBG01000094.1"/>
</dbReference>
<name>A0AAE5K2F4_SHISO</name>
<dbReference type="AlphaFoldDB" id="A0AAE5K2F4"/>
<accession>A0AAE5K2F4</accession>
<dbReference type="Proteomes" id="UP000215313">
    <property type="component" value="Unassembled WGS sequence"/>
</dbReference>
<proteinExistence type="predicted"/>
<organism evidence="1 2">
    <name type="scientific">Shigella sonnei</name>
    <dbReference type="NCBI Taxonomy" id="624"/>
    <lineage>
        <taxon>Bacteria</taxon>
        <taxon>Pseudomonadati</taxon>
        <taxon>Pseudomonadota</taxon>
        <taxon>Gammaproteobacteria</taxon>
        <taxon>Enterobacterales</taxon>
        <taxon>Enterobacteriaceae</taxon>
        <taxon>Shigella</taxon>
    </lineage>
</organism>
<gene>
    <name evidence="1" type="ORF">CI727_15635</name>
</gene>
<reference evidence="1 2" key="1">
    <citation type="submission" date="2017-08" db="EMBL/GenBank/DDBJ databases">
        <authorList>
            <person name="Fouts D."/>
            <person name="Sutton G."/>
            <person name="Nguyen K."/>
            <person name="Thamlikitkul V."/>
        </authorList>
    </citation>
    <scope>NUCLEOTIDE SEQUENCE [LARGE SCALE GENOMIC DNA]</scope>
    <source>
        <strain evidence="1 2">ECH+15</strain>
    </source>
</reference>
<evidence type="ECO:0000313" key="1">
    <source>
        <dbReference type="EMBL" id="OYG92333.1"/>
    </source>
</evidence>
<evidence type="ECO:0000313" key="2">
    <source>
        <dbReference type="Proteomes" id="UP000215313"/>
    </source>
</evidence>
<dbReference type="EMBL" id="NQBG01000094">
    <property type="protein sequence ID" value="OYG92333.1"/>
    <property type="molecule type" value="Genomic_DNA"/>
</dbReference>
<evidence type="ECO:0008006" key="3">
    <source>
        <dbReference type="Google" id="ProtNLM"/>
    </source>
</evidence>